<gene>
    <name evidence="2" type="ORF">SAMN05660710_02298</name>
</gene>
<dbReference type="Proteomes" id="UP000199502">
    <property type="component" value="Unassembled WGS sequence"/>
</dbReference>
<dbReference type="STRING" id="336292.SAMN05660710_02298"/>
<evidence type="ECO:0000259" key="1">
    <source>
        <dbReference type="Pfam" id="PF22677"/>
    </source>
</evidence>
<dbReference type="InterPro" id="IPR029068">
    <property type="entry name" value="Glyas_Bleomycin-R_OHBP_Dase"/>
</dbReference>
<sequence length="144" mass="15915">MPQMIFVNLPVADLDRARAFYEAIGFTTEPKFTNDRAACMVLSETIYVMLLTHDFWAGFTDRRRVDARTEAQVLLCISRDDRGAVDAITAAAVRAGGTADPCPVQDHGFMYGRSFADPDGHIWEPMWMSAEAVEQGPAEMSHAG</sequence>
<dbReference type="Pfam" id="PF22677">
    <property type="entry name" value="Ble-like_N"/>
    <property type="match status" value="1"/>
</dbReference>
<reference evidence="2 3" key="1">
    <citation type="submission" date="2016-10" db="EMBL/GenBank/DDBJ databases">
        <authorList>
            <person name="de Groot N.N."/>
        </authorList>
    </citation>
    <scope>NUCLEOTIDE SEQUENCE [LARGE SCALE GENOMIC DNA]</scope>
    <source>
        <strain evidence="2 3">CGMCC 1.8925</strain>
    </source>
</reference>
<protein>
    <recommendedName>
        <fullName evidence="1">Glyoxalase/Bleomycin resistance-like N-terminal domain-containing protein</fullName>
    </recommendedName>
</protein>
<dbReference type="EMBL" id="FMVT01000007">
    <property type="protein sequence ID" value="SCY67059.1"/>
    <property type="molecule type" value="Genomic_DNA"/>
</dbReference>
<dbReference type="AlphaFoldDB" id="A0A1G5HUA7"/>
<dbReference type="OrthoDB" id="9798430at2"/>
<proteinExistence type="predicted"/>
<evidence type="ECO:0000313" key="3">
    <source>
        <dbReference type="Proteomes" id="UP000199502"/>
    </source>
</evidence>
<dbReference type="SUPFAM" id="SSF54593">
    <property type="entry name" value="Glyoxalase/Bleomycin resistance protein/Dihydroxybiphenyl dioxygenase"/>
    <property type="match status" value="1"/>
</dbReference>
<feature type="domain" description="Glyoxalase/Bleomycin resistance-like N-terminal" evidence="1">
    <location>
        <begin position="4"/>
        <end position="41"/>
    </location>
</feature>
<dbReference type="PANTHER" id="PTHR36503:SF2">
    <property type="entry name" value="BLR2408 PROTEIN"/>
    <property type="match status" value="1"/>
</dbReference>
<keyword evidence="3" id="KW-1185">Reference proteome</keyword>
<name>A0A1G5HUA7_9RHOB</name>
<evidence type="ECO:0000313" key="2">
    <source>
        <dbReference type="EMBL" id="SCY67059.1"/>
    </source>
</evidence>
<dbReference type="PANTHER" id="PTHR36503">
    <property type="entry name" value="BLR2520 PROTEIN"/>
    <property type="match status" value="1"/>
</dbReference>
<dbReference type="InterPro" id="IPR053863">
    <property type="entry name" value="Glyoxy/Ble-like_N"/>
</dbReference>
<dbReference type="RefSeq" id="WP_090744265.1">
    <property type="nucleotide sequence ID" value="NZ_FMVT01000007.1"/>
</dbReference>
<organism evidence="2 3">
    <name type="scientific">Paracoccus tibetensis</name>
    <dbReference type="NCBI Taxonomy" id="336292"/>
    <lineage>
        <taxon>Bacteria</taxon>
        <taxon>Pseudomonadati</taxon>
        <taxon>Pseudomonadota</taxon>
        <taxon>Alphaproteobacteria</taxon>
        <taxon>Rhodobacterales</taxon>
        <taxon>Paracoccaceae</taxon>
        <taxon>Paracoccus</taxon>
    </lineage>
</organism>
<dbReference type="Gene3D" id="3.10.180.10">
    <property type="entry name" value="2,3-Dihydroxybiphenyl 1,2-Dioxygenase, domain 1"/>
    <property type="match status" value="1"/>
</dbReference>
<accession>A0A1G5HUA7</accession>